<feature type="binding site" evidence="11">
    <location>
        <position position="143"/>
    </location>
    <ligand>
        <name>substrate</name>
    </ligand>
</feature>
<comment type="catalytic activity">
    <reaction evidence="11">
        <text>L-glutamate + acetyl-CoA = N-acetyl-L-glutamate + CoA + H(+)</text>
        <dbReference type="Rhea" id="RHEA:24292"/>
        <dbReference type="ChEBI" id="CHEBI:15378"/>
        <dbReference type="ChEBI" id="CHEBI:29985"/>
        <dbReference type="ChEBI" id="CHEBI:44337"/>
        <dbReference type="ChEBI" id="CHEBI:57287"/>
        <dbReference type="ChEBI" id="CHEBI:57288"/>
        <dbReference type="EC" id="2.3.1.1"/>
    </reaction>
</comment>
<dbReference type="Gene3D" id="3.60.70.12">
    <property type="entry name" value="L-amino peptidase D-ALA esterase/amidase"/>
    <property type="match status" value="1"/>
</dbReference>
<dbReference type="InterPro" id="IPR016117">
    <property type="entry name" value="ArgJ-like_dom_sf"/>
</dbReference>
<dbReference type="FunFam" id="3.10.20.340:FF:000003">
    <property type="entry name" value="Arginine biosynthesis bifunctional protein ArgJ"/>
    <property type="match status" value="1"/>
</dbReference>
<evidence type="ECO:0000256" key="9">
    <source>
        <dbReference type="ARBA" id="ARBA00023268"/>
    </source>
</evidence>
<dbReference type="EC" id="2.3.1.1" evidence="11"/>
<dbReference type="GO" id="GO:0004358">
    <property type="term" value="F:L-glutamate N-acetyltransferase activity, acting on acetyl-L-ornithine as donor"/>
    <property type="evidence" value="ECO:0007669"/>
    <property type="project" value="UniProtKB-UniRule"/>
</dbReference>
<dbReference type="InterPro" id="IPR042195">
    <property type="entry name" value="ArgJ_beta_C"/>
</dbReference>
<feature type="site" description="Involved in the stabilization of negative charge on the oxyanion by the formation of the oxyanion hole" evidence="11">
    <location>
        <position position="107"/>
    </location>
</feature>
<feature type="binding site" evidence="11">
    <location>
        <position position="180"/>
    </location>
    <ligand>
        <name>substrate</name>
    </ligand>
</feature>
<keyword evidence="8 11" id="KW-0068">Autocatalytic cleavage</keyword>
<dbReference type="GO" id="GO:0006526">
    <property type="term" value="P:L-arginine biosynthetic process"/>
    <property type="evidence" value="ECO:0007669"/>
    <property type="project" value="UniProtKB-UniRule"/>
</dbReference>
<evidence type="ECO:0000256" key="3">
    <source>
        <dbReference type="ARBA" id="ARBA00011475"/>
    </source>
</evidence>
<dbReference type="Pfam" id="PF01960">
    <property type="entry name" value="ArgJ"/>
    <property type="match status" value="1"/>
</dbReference>
<evidence type="ECO:0000256" key="6">
    <source>
        <dbReference type="ARBA" id="ARBA00022605"/>
    </source>
</evidence>
<keyword evidence="5 11" id="KW-0055">Arginine biosynthesis</keyword>
<feature type="binding site" evidence="11">
    <location>
        <position position="169"/>
    </location>
    <ligand>
        <name>substrate</name>
    </ligand>
</feature>
<dbReference type="GO" id="GO:0004042">
    <property type="term" value="F:L-glutamate N-acetyltransferase activity"/>
    <property type="evidence" value="ECO:0007669"/>
    <property type="project" value="UniProtKB-UniRule"/>
</dbReference>
<name>A0A0E4BQK3_9BRAD</name>
<comment type="function">
    <text evidence="11">Catalyzes two activities which are involved in the cyclic version of arginine biosynthesis: the synthesis of N-acetylglutamate from glutamate and acetyl-CoA as the acetyl donor, and of ornithine by transacetylation between N(2)-acetylornithine and glutamate.</text>
</comment>
<organism evidence="12 13">
    <name type="scientific">Bradyrhizobium diazoefficiens</name>
    <dbReference type="NCBI Taxonomy" id="1355477"/>
    <lineage>
        <taxon>Bacteria</taxon>
        <taxon>Pseudomonadati</taxon>
        <taxon>Pseudomonadota</taxon>
        <taxon>Alphaproteobacteria</taxon>
        <taxon>Hyphomicrobiales</taxon>
        <taxon>Nitrobacteraceae</taxon>
        <taxon>Bradyrhizobium</taxon>
    </lineage>
</organism>
<gene>
    <name evidence="11" type="primary">argJ</name>
    <name evidence="12" type="ORF">NK6_4333</name>
</gene>
<evidence type="ECO:0000256" key="11">
    <source>
        <dbReference type="HAMAP-Rule" id="MF_01106"/>
    </source>
</evidence>
<dbReference type="SUPFAM" id="SSF56266">
    <property type="entry name" value="DmpA/ArgJ-like"/>
    <property type="match status" value="1"/>
</dbReference>
<dbReference type="PANTHER" id="PTHR23100:SF0">
    <property type="entry name" value="ARGININE BIOSYNTHESIS BIFUNCTIONAL PROTEIN ARGJ, MITOCHONDRIAL"/>
    <property type="match status" value="1"/>
</dbReference>
<evidence type="ECO:0000256" key="4">
    <source>
        <dbReference type="ARBA" id="ARBA00022490"/>
    </source>
</evidence>
<evidence type="ECO:0000256" key="10">
    <source>
        <dbReference type="ARBA" id="ARBA00023315"/>
    </source>
</evidence>
<evidence type="ECO:0000256" key="1">
    <source>
        <dbReference type="ARBA" id="ARBA00004496"/>
    </source>
</evidence>
<dbReference type="GO" id="GO:0006592">
    <property type="term" value="P:ornithine biosynthetic process"/>
    <property type="evidence" value="ECO:0007669"/>
    <property type="project" value="TreeGrafter"/>
</dbReference>
<comment type="catalytic activity">
    <reaction evidence="11">
        <text>N(2)-acetyl-L-ornithine + L-glutamate = N-acetyl-L-glutamate + L-ornithine</text>
        <dbReference type="Rhea" id="RHEA:15349"/>
        <dbReference type="ChEBI" id="CHEBI:29985"/>
        <dbReference type="ChEBI" id="CHEBI:44337"/>
        <dbReference type="ChEBI" id="CHEBI:46911"/>
        <dbReference type="ChEBI" id="CHEBI:57805"/>
        <dbReference type="EC" id="2.3.1.35"/>
    </reaction>
</comment>
<evidence type="ECO:0000313" key="12">
    <source>
        <dbReference type="EMBL" id="BAR57501.1"/>
    </source>
</evidence>
<feature type="binding site" evidence="11">
    <location>
        <position position="393"/>
    </location>
    <ligand>
        <name>substrate</name>
    </ligand>
</feature>
<keyword evidence="4 11" id="KW-0963">Cytoplasm</keyword>
<keyword evidence="7 11" id="KW-0808">Transferase</keyword>
<comment type="similarity">
    <text evidence="2 11">Belongs to the ArgJ family.</text>
</comment>
<evidence type="ECO:0000256" key="7">
    <source>
        <dbReference type="ARBA" id="ARBA00022679"/>
    </source>
</evidence>
<dbReference type="Gene3D" id="3.10.20.340">
    <property type="entry name" value="ArgJ beta chain, C-terminal domain"/>
    <property type="match status" value="1"/>
</dbReference>
<feature type="binding site" evidence="11">
    <location>
        <position position="270"/>
    </location>
    <ligand>
        <name>substrate</name>
    </ligand>
</feature>
<feature type="chain" id="PRO_5023443390" description="Arginine biosynthesis bifunctional protein ArgJ alpha chain" evidence="11">
    <location>
        <begin position="1"/>
        <end position="179"/>
    </location>
</feature>
<feature type="binding site" evidence="11">
    <location>
        <position position="398"/>
    </location>
    <ligand>
        <name>substrate</name>
    </ligand>
</feature>
<dbReference type="Proteomes" id="UP000063308">
    <property type="component" value="Chromosome"/>
</dbReference>
<feature type="chain" id="PRO_5023443391" description="Arginine biosynthesis bifunctional protein ArgJ beta chain" evidence="11">
    <location>
        <begin position="180"/>
        <end position="398"/>
    </location>
</feature>
<evidence type="ECO:0000256" key="2">
    <source>
        <dbReference type="ARBA" id="ARBA00006774"/>
    </source>
</evidence>
<proteinExistence type="inferred from homology"/>
<feature type="site" description="Cleavage; by autolysis" evidence="11">
    <location>
        <begin position="179"/>
        <end position="180"/>
    </location>
</feature>
<dbReference type="PANTHER" id="PTHR23100">
    <property type="entry name" value="ARGININE BIOSYNTHESIS BIFUNCTIONAL PROTEIN ARGJ"/>
    <property type="match status" value="1"/>
</dbReference>
<reference evidence="12 13" key="1">
    <citation type="submission" date="2014-11" db="EMBL/GenBank/DDBJ databases">
        <title>Symbiosis island explosion on the genome of extra-slow-growing strains of soybean bradyrhizobia with massive insertion sequences.</title>
        <authorList>
            <person name="Iida T."/>
            <person name="Minamisawa K."/>
        </authorList>
    </citation>
    <scope>NUCLEOTIDE SEQUENCE [LARGE SCALE GENOMIC DNA]</scope>
    <source>
        <strain evidence="12 13">NK6</strain>
    </source>
</reference>
<keyword evidence="6 11" id="KW-0028">Amino-acid biosynthesis</keyword>
<dbReference type="EC" id="2.3.1.35" evidence="11"/>
<dbReference type="UniPathway" id="UPA00068">
    <property type="reaction ID" value="UER00106"/>
</dbReference>
<dbReference type="FunFam" id="3.60.70.12:FF:000001">
    <property type="entry name" value="Arginine biosynthesis bifunctional protein ArgJ, chloroplastic"/>
    <property type="match status" value="1"/>
</dbReference>
<feature type="site" description="Involved in the stabilization of negative charge on the oxyanion by the formation of the oxyanion hole" evidence="11">
    <location>
        <position position="106"/>
    </location>
</feature>
<dbReference type="NCBIfam" id="TIGR00120">
    <property type="entry name" value="ArgJ"/>
    <property type="match status" value="1"/>
</dbReference>
<sequence>MPVIAGVRLATAEAGIRYKNRTDVLLAVMDKGTAVAGVFTKSKCPSAPVEWCRAKLKGGKARALVVNSGNANAFTGKTGRGSTALTAKIAAKAVGCSESEIFLASTGVIGEPLDATKFDGVLGRLAETAEPGDYLAAAKAIMTTDTFPKVATATVKLGKAKVTINGMAKGAGMIAPDMATMLSFIFTDAPIAPAALQALLKSGVEDTFNAVTIDGDTSTSDTLLAFATGAAAEHGAPKISRASDPRLKAFVKAFNQVLANLAEQVARDGEGARKLVEITVEGAKTKASARKIAMSIANSPLVKTAIAGEDANWGRVVMAVGKAGEPADRDKLSISFNGIRVARSGARDPDYDEAQVSEAMKAPEIAIKVSLGLGKGRDRVMTCDLTKEYVAINGDYRS</sequence>
<feature type="active site" description="Nucleophile" evidence="11">
    <location>
        <position position="180"/>
    </location>
</feature>
<comment type="pathway">
    <text evidence="11">Amino-acid biosynthesis; L-arginine biosynthesis; L-ornithine and N-acetyl-L-glutamate from L-glutamate and N(2)-acetyl-L-ornithine (cyclic): step 1/1.</text>
</comment>
<dbReference type="CDD" id="cd02152">
    <property type="entry name" value="OAT"/>
    <property type="match status" value="1"/>
</dbReference>
<keyword evidence="9 11" id="KW-0511">Multifunctional enzyme</keyword>
<dbReference type="GO" id="GO:0005737">
    <property type="term" value="C:cytoplasm"/>
    <property type="evidence" value="ECO:0007669"/>
    <property type="project" value="UniProtKB-SubCell"/>
</dbReference>
<dbReference type="AlphaFoldDB" id="A0A0E4BQK3"/>
<evidence type="ECO:0000256" key="5">
    <source>
        <dbReference type="ARBA" id="ARBA00022571"/>
    </source>
</evidence>
<evidence type="ECO:0000256" key="8">
    <source>
        <dbReference type="ARBA" id="ARBA00022813"/>
    </source>
</evidence>
<dbReference type="NCBIfam" id="NF003802">
    <property type="entry name" value="PRK05388.1"/>
    <property type="match status" value="1"/>
</dbReference>
<dbReference type="InterPro" id="IPR002813">
    <property type="entry name" value="Arg_biosynth_ArgJ"/>
</dbReference>
<protein>
    <recommendedName>
        <fullName evidence="11">Arginine biosynthesis bifunctional protein ArgJ</fullName>
    </recommendedName>
    <domain>
        <recommendedName>
            <fullName evidence="11">Glutamate N-acetyltransferase</fullName>
            <ecNumber evidence="11">2.3.1.35</ecNumber>
        </recommendedName>
        <alternativeName>
            <fullName evidence="11">Ornithine acetyltransferase</fullName>
            <shortName evidence="11">OATase</shortName>
        </alternativeName>
        <alternativeName>
            <fullName evidence="11">Ornithine transacetylase</fullName>
        </alternativeName>
    </domain>
    <domain>
        <recommendedName>
            <fullName evidence="11">Amino-acid acetyltransferase</fullName>
            <ecNumber evidence="11">2.3.1.1</ecNumber>
        </recommendedName>
        <alternativeName>
            <fullName evidence="11">N-acetylglutamate synthase</fullName>
            <shortName evidence="11">AGSase</shortName>
        </alternativeName>
    </domain>
    <component>
        <recommendedName>
            <fullName evidence="11">Arginine biosynthesis bifunctional protein ArgJ alpha chain</fullName>
        </recommendedName>
    </component>
    <component>
        <recommendedName>
            <fullName evidence="11">Arginine biosynthesis bifunctional protein ArgJ beta chain</fullName>
        </recommendedName>
    </component>
</protein>
<comment type="pathway">
    <text evidence="11">Amino-acid biosynthesis; L-arginine biosynthesis; N(2)-acetyl-L-ornithine from L-glutamate: step 1/4.</text>
</comment>
<dbReference type="HAMAP" id="MF_01106">
    <property type="entry name" value="ArgJ"/>
    <property type="match status" value="1"/>
</dbReference>
<keyword evidence="10 11" id="KW-0012">Acyltransferase</keyword>
<dbReference type="EMBL" id="AP014685">
    <property type="protein sequence ID" value="BAR57501.1"/>
    <property type="molecule type" value="Genomic_DNA"/>
</dbReference>
<evidence type="ECO:0000313" key="13">
    <source>
        <dbReference type="Proteomes" id="UP000063308"/>
    </source>
</evidence>
<comment type="subcellular location">
    <subcellularLocation>
        <location evidence="1 11">Cytoplasm</location>
    </subcellularLocation>
</comment>
<comment type="subunit">
    <text evidence="3 11">Heterotetramer of two alpha and two beta chains.</text>
</comment>
<accession>A0A0E4BQK3</accession>